<dbReference type="AlphaFoldDB" id="X0Z4K5"/>
<sequence>MPSLKQIKPKKKLNLTKQIIIMKTSMRLFTIAITVYVLLALTSCTTYTCPTYSKVDQQSDVTPQEVKL</sequence>
<comment type="caution">
    <text evidence="1">The sequence shown here is derived from an EMBL/GenBank/DDBJ whole genome shotgun (WGS) entry which is preliminary data.</text>
</comment>
<gene>
    <name evidence="1" type="ORF">S01H4_14785</name>
</gene>
<accession>X0Z4K5</accession>
<evidence type="ECO:0000313" key="1">
    <source>
        <dbReference type="EMBL" id="GAG64325.1"/>
    </source>
</evidence>
<proteinExistence type="predicted"/>
<name>X0Z4K5_9ZZZZ</name>
<reference evidence="1" key="1">
    <citation type="journal article" date="2014" name="Front. Microbiol.">
        <title>High frequency of phylogenetically diverse reductive dehalogenase-homologous genes in deep subseafloor sedimentary metagenomes.</title>
        <authorList>
            <person name="Kawai M."/>
            <person name="Futagami T."/>
            <person name="Toyoda A."/>
            <person name="Takaki Y."/>
            <person name="Nishi S."/>
            <person name="Hori S."/>
            <person name="Arai W."/>
            <person name="Tsubouchi T."/>
            <person name="Morono Y."/>
            <person name="Uchiyama I."/>
            <person name="Ito T."/>
            <person name="Fujiyama A."/>
            <person name="Inagaki F."/>
            <person name="Takami H."/>
        </authorList>
    </citation>
    <scope>NUCLEOTIDE SEQUENCE</scope>
    <source>
        <strain evidence="1">Expedition CK06-06</strain>
    </source>
</reference>
<dbReference type="EMBL" id="BART01006478">
    <property type="protein sequence ID" value="GAG64325.1"/>
    <property type="molecule type" value="Genomic_DNA"/>
</dbReference>
<organism evidence="1">
    <name type="scientific">marine sediment metagenome</name>
    <dbReference type="NCBI Taxonomy" id="412755"/>
    <lineage>
        <taxon>unclassified sequences</taxon>
        <taxon>metagenomes</taxon>
        <taxon>ecological metagenomes</taxon>
    </lineage>
</organism>
<protein>
    <submittedName>
        <fullName evidence="1">Uncharacterized protein</fullName>
    </submittedName>
</protein>